<keyword evidence="1" id="KW-0560">Oxidoreductase</keyword>
<gene>
    <name evidence="3" type="ORF">SG34_030470</name>
</gene>
<dbReference type="KEGG" id="tvd:SG34_030470"/>
<dbReference type="InterPro" id="IPR002938">
    <property type="entry name" value="FAD-bd"/>
</dbReference>
<name>A0AAE9Z9B7_9GAMM</name>
<dbReference type="Proteomes" id="UP000032352">
    <property type="component" value="Chromosome pTvir"/>
</dbReference>
<dbReference type="InterPro" id="IPR036188">
    <property type="entry name" value="FAD/NAD-bd_sf"/>
</dbReference>
<dbReference type="PANTHER" id="PTHR43747">
    <property type="entry name" value="FAD-BINDING PROTEIN"/>
    <property type="match status" value="1"/>
</dbReference>
<proteinExistence type="predicted"/>
<evidence type="ECO:0000256" key="1">
    <source>
        <dbReference type="ARBA" id="ARBA00023002"/>
    </source>
</evidence>
<dbReference type="PANTHER" id="PTHR43747:SF5">
    <property type="entry name" value="FAD-BINDING DOMAIN-CONTAINING PROTEIN"/>
    <property type="match status" value="1"/>
</dbReference>
<dbReference type="AlphaFoldDB" id="A0AAE9Z9B7"/>
<protein>
    <submittedName>
        <fullName evidence="3">NAD(P)/FAD-dependent oxidoreductase</fullName>
    </submittedName>
</protein>
<accession>A0AAE9Z9B7</accession>
<dbReference type="Gene3D" id="3.50.50.60">
    <property type="entry name" value="FAD/NAD(P)-binding domain"/>
    <property type="match status" value="1"/>
</dbReference>
<dbReference type="Pfam" id="PF01494">
    <property type="entry name" value="FAD_binding_3"/>
    <property type="match status" value="1"/>
</dbReference>
<dbReference type="InterPro" id="IPR050816">
    <property type="entry name" value="Flavin-dep_Halogenase_NPB"/>
</dbReference>
<reference evidence="3 4" key="2">
    <citation type="journal article" date="2022" name="Mar. Drugs">
        <title>Bioassay-Guided Fractionation Leads to the Detection of Cholic Acid Generated by the Rare Thalassomonas sp.</title>
        <authorList>
            <person name="Pheiffer F."/>
            <person name="Schneider Y.K."/>
            <person name="Hansen E.H."/>
            <person name="Andersen J.H."/>
            <person name="Isaksson J."/>
            <person name="Busche T."/>
            <person name="R C."/>
            <person name="Kalinowski J."/>
            <person name="Zyl L.V."/>
            <person name="Trindade M."/>
        </authorList>
    </citation>
    <scope>NUCLEOTIDE SEQUENCE [LARGE SCALE GENOMIC DNA]</scope>
    <source>
        <strain evidence="3 4">XOM25</strain>
    </source>
</reference>
<dbReference type="SUPFAM" id="SSF51905">
    <property type="entry name" value="FAD/NAD(P)-binding domain"/>
    <property type="match status" value="1"/>
</dbReference>
<dbReference type="RefSeq" id="WP_044842331.1">
    <property type="nucleotide sequence ID" value="NZ_CP059734.1"/>
</dbReference>
<reference evidence="3 4" key="1">
    <citation type="journal article" date="2015" name="Genome Announc.">
        <title>Draft Genome Sequences of Marine Isolates of Thalassomonas viridans and Thalassomonas actiniarum.</title>
        <authorList>
            <person name="Olonade I."/>
            <person name="van Zyl L.J."/>
            <person name="Trindade M."/>
        </authorList>
    </citation>
    <scope>NUCLEOTIDE SEQUENCE [LARGE SCALE GENOMIC DNA]</scope>
    <source>
        <strain evidence="3 4">XOM25</strain>
    </source>
</reference>
<keyword evidence="4" id="KW-1185">Reference proteome</keyword>
<organism evidence="3 4">
    <name type="scientific">Thalassomonas viridans</name>
    <dbReference type="NCBI Taxonomy" id="137584"/>
    <lineage>
        <taxon>Bacteria</taxon>
        <taxon>Pseudomonadati</taxon>
        <taxon>Pseudomonadota</taxon>
        <taxon>Gammaproteobacteria</taxon>
        <taxon>Alteromonadales</taxon>
        <taxon>Colwelliaceae</taxon>
        <taxon>Thalassomonas</taxon>
    </lineage>
</organism>
<evidence type="ECO:0000313" key="3">
    <source>
        <dbReference type="EMBL" id="WDE09096.1"/>
    </source>
</evidence>
<evidence type="ECO:0000259" key="2">
    <source>
        <dbReference type="Pfam" id="PF01494"/>
    </source>
</evidence>
<sequence>MINNQSIAQEYDVVIVGAGWAGLALARQLKRENADLRIIQLEASTEFKAKIGEATVEITGHYFLKKLGLANYLYRHQLPKNALRFFFDTPEHSLPIEQMSEQGTVYIPPHPAFQLERATFEAALMEMNREDGITILQGARMTGFELDHQDGHTVNFKYQDQVHQVRGKWLVDASGRAGVITKKMKSHNRENVPMHSSAWGRFRGVKDFDSAGTRAWQDKASSRFLSTNHFTGHGYWIWFIPLKSGLTSIGIVCDKTKVESPPLKEADFIAKLKEHTAIADLIEDAEMEDFEAWGQLAYRGNGVVNRERWGATGFSAMFLDPLLSGGGDVIAMSNDNLSKLILADFANPDKEAAQTALDEGVPYANAMLNYYYQFLYAQLMNLYPVLDCARLCSPVMAYINATYFITNAWDYLEGNFTDYPHFDKNAYIRRGSYALEMMMQRQILDTLEVLRSEDRAFDRNDEGFFETGADLYKYYIYQMGQKGKDGYRIDFRVKLFTLCFAQVTGTKLNLPKFGNRRMVQNALNLPMILKNPTFGREQLPALLSAMSENLTRELQQTTEHTVLVEVSETSFHDEKVSLTVVGDTADSAQLKQLQRTANSIWMHQQEYIDQASFVPEFLRFARQQPEDLMDPCYPVRLESSEMLTQ</sequence>
<dbReference type="GO" id="GO:0016491">
    <property type="term" value="F:oxidoreductase activity"/>
    <property type="evidence" value="ECO:0007669"/>
    <property type="project" value="UniProtKB-KW"/>
</dbReference>
<dbReference type="EMBL" id="CP059734">
    <property type="protein sequence ID" value="WDE09096.1"/>
    <property type="molecule type" value="Genomic_DNA"/>
</dbReference>
<dbReference type="GO" id="GO:0071949">
    <property type="term" value="F:FAD binding"/>
    <property type="evidence" value="ECO:0007669"/>
    <property type="project" value="InterPro"/>
</dbReference>
<evidence type="ECO:0000313" key="4">
    <source>
        <dbReference type="Proteomes" id="UP000032352"/>
    </source>
</evidence>
<feature type="domain" description="FAD-binding" evidence="2">
    <location>
        <begin position="10"/>
        <end position="294"/>
    </location>
</feature>